<evidence type="ECO:0000256" key="1">
    <source>
        <dbReference type="ARBA" id="ARBA00004141"/>
    </source>
</evidence>
<feature type="transmembrane region" description="Helical" evidence="10">
    <location>
        <begin position="241"/>
        <end position="259"/>
    </location>
</feature>
<dbReference type="PROSITE" id="PS01188">
    <property type="entry name" value="ELO"/>
    <property type="match status" value="1"/>
</dbReference>
<evidence type="ECO:0000256" key="6">
    <source>
        <dbReference type="ARBA" id="ARBA00022989"/>
    </source>
</evidence>
<evidence type="ECO:0000256" key="4">
    <source>
        <dbReference type="ARBA" id="ARBA00022692"/>
    </source>
</evidence>
<feature type="transmembrane region" description="Helical" evidence="10">
    <location>
        <begin position="37"/>
        <end position="55"/>
    </location>
</feature>
<dbReference type="GO" id="GO:0009922">
    <property type="term" value="F:fatty acid elongase activity"/>
    <property type="evidence" value="ECO:0007669"/>
    <property type="project" value="UniProtKB-EC"/>
</dbReference>
<dbReference type="GO" id="GO:0030148">
    <property type="term" value="P:sphingolipid biosynthetic process"/>
    <property type="evidence" value="ECO:0007669"/>
    <property type="project" value="TreeGrafter"/>
</dbReference>
<comment type="caution">
    <text evidence="10">Lacks conserved residue(s) required for the propagation of feature annotation.</text>
</comment>
<dbReference type="EC" id="2.3.1.199" evidence="10"/>
<feature type="transmembrane region" description="Helical" evidence="10">
    <location>
        <begin position="200"/>
        <end position="221"/>
    </location>
</feature>
<keyword evidence="3 10" id="KW-0808">Transferase</keyword>
<dbReference type="GO" id="GO:0005789">
    <property type="term" value="C:endoplasmic reticulum membrane"/>
    <property type="evidence" value="ECO:0007669"/>
    <property type="project" value="TreeGrafter"/>
</dbReference>
<dbReference type="GO" id="GO:0042761">
    <property type="term" value="P:very long-chain fatty acid biosynthetic process"/>
    <property type="evidence" value="ECO:0007669"/>
    <property type="project" value="TreeGrafter"/>
</dbReference>
<dbReference type="GO" id="GO:0019367">
    <property type="term" value="P:fatty acid elongation, saturated fatty acid"/>
    <property type="evidence" value="ECO:0007669"/>
    <property type="project" value="TreeGrafter"/>
</dbReference>
<dbReference type="Proteomes" id="UP000027135">
    <property type="component" value="Unassembled WGS sequence"/>
</dbReference>
<evidence type="ECO:0000256" key="3">
    <source>
        <dbReference type="ARBA" id="ARBA00022679"/>
    </source>
</evidence>
<name>A0A067QRA4_ZOONE</name>
<dbReference type="GO" id="GO:0034626">
    <property type="term" value="P:fatty acid elongation, polyunsaturated fatty acid"/>
    <property type="evidence" value="ECO:0007669"/>
    <property type="project" value="TreeGrafter"/>
</dbReference>
<feature type="region of interest" description="Disordered" evidence="11">
    <location>
        <begin position="263"/>
        <end position="285"/>
    </location>
</feature>
<feature type="compositionally biased region" description="Basic and acidic residues" evidence="11">
    <location>
        <begin position="276"/>
        <end position="285"/>
    </location>
</feature>
<evidence type="ECO:0000256" key="11">
    <source>
        <dbReference type="SAM" id="MobiDB-lite"/>
    </source>
</evidence>
<dbReference type="InParanoid" id="A0A067QRA4"/>
<evidence type="ECO:0000313" key="13">
    <source>
        <dbReference type="Proteomes" id="UP000027135"/>
    </source>
</evidence>
<evidence type="ECO:0000256" key="10">
    <source>
        <dbReference type="RuleBase" id="RU361115"/>
    </source>
</evidence>
<sequence>MNYMEITLPNYSYVFNFEEEFKHQDTRVWMIKNWTNVFYFCGIYIILIFGGKHYMQNKPRFELRRVLSIWNTALAAFSIIGACRTAPEFFHVLKNYGFYYSVCIPSFIEQDRVSGFWTWMFTLSKVPELGDTLFIVLRKQPLIFLHWYHHATVLIYTWYSYSEYTSSARWFIVMNYCVHSLMYSYYALRSMGFSTPRSFAMIITILQLAQMIIGCGINIWAQQVVRQKNISPTNVKLSLTIYFSYFVLFARFFQTVYFGSGRKAKGAVSNGIPSVHDSKSKVKAH</sequence>
<evidence type="ECO:0000256" key="2">
    <source>
        <dbReference type="ARBA" id="ARBA00022516"/>
    </source>
</evidence>
<dbReference type="eggNOG" id="KOG3072">
    <property type="taxonomic scope" value="Eukaryota"/>
</dbReference>
<evidence type="ECO:0000256" key="7">
    <source>
        <dbReference type="ARBA" id="ARBA00023098"/>
    </source>
</evidence>
<keyword evidence="13" id="KW-1185">Reference proteome</keyword>
<organism evidence="12 13">
    <name type="scientific">Zootermopsis nevadensis</name>
    <name type="common">Dampwood termite</name>
    <dbReference type="NCBI Taxonomy" id="136037"/>
    <lineage>
        <taxon>Eukaryota</taxon>
        <taxon>Metazoa</taxon>
        <taxon>Ecdysozoa</taxon>
        <taxon>Arthropoda</taxon>
        <taxon>Hexapoda</taxon>
        <taxon>Insecta</taxon>
        <taxon>Pterygota</taxon>
        <taxon>Neoptera</taxon>
        <taxon>Polyneoptera</taxon>
        <taxon>Dictyoptera</taxon>
        <taxon>Blattodea</taxon>
        <taxon>Blattoidea</taxon>
        <taxon>Termitoidae</taxon>
        <taxon>Termopsidae</taxon>
        <taxon>Zootermopsis</taxon>
    </lineage>
</organism>
<keyword evidence="4 10" id="KW-0812">Transmembrane</keyword>
<dbReference type="FunCoup" id="A0A067QRA4">
    <property type="interactions" value="500"/>
</dbReference>
<feature type="transmembrane region" description="Helical" evidence="10">
    <location>
        <begin position="167"/>
        <end position="188"/>
    </location>
</feature>
<dbReference type="STRING" id="136037.A0A067QRA4"/>
<keyword evidence="8 10" id="KW-0472">Membrane</keyword>
<evidence type="ECO:0000256" key="8">
    <source>
        <dbReference type="ARBA" id="ARBA00023136"/>
    </source>
</evidence>
<dbReference type="PANTHER" id="PTHR11157:SF17">
    <property type="entry name" value="ELONGATION OF VERY LONG CHAIN FATTY ACIDS PROTEIN 6"/>
    <property type="match status" value="1"/>
</dbReference>
<dbReference type="OrthoDB" id="10259681at2759"/>
<keyword evidence="5 10" id="KW-0276">Fatty acid metabolism</keyword>
<protein>
    <recommendedName>
        <fullName evidence="10">Elongation of very long chain fatty acids protein</fullName>
        <ecNumber evidence="10">2.3.1.199</ecNumber>
    </recommendedName>
    <alternativeName>
        <fullName evidence="10">Very-long-chain 3-oxoacyl-CoA synthase</fullName>
    </alternativeName>
</protein>
<gene>
    <name evidence="12" type="ORF">L798_14710</name>
</gene>
<dbReference type="InterPro" id="IPR002076">
    <property type="entry name" value="ELO_fam"/>
</dbReference>
<keyword evidence="7 10" id="KW-0443">Lipid metabolism</keyword>
<dbReference type="EMBL" id="KK853114">
    <property type="protein sequence ID" value="KDR11198.1"/>
    <property type="molecule type" value="Genomic_DNA"/>
</dbReference>
<reference evidence="12 13" key="1">
    <citation type="journal article" date="2014" name="Nat. Commun.">
        <title>Molecular traces of alternative social organization in a termite genome.</title>
        <authorList>
            <person name="Terrapon N."/>
            <person name="Li C."/>
            <person name="Robertson H.M."/>
            <person name="Ji L."/>
            <person name="Meng X."/>
            <person name="Booth W."/>
            <person name="Chen Z."/>
            <person name="Childers C.P."/>
            <person name="Glastad K.M."/>
            <person name="Gokhale K."/>
            <person name="Gowin J."/>
            <person name="Gronenberg W."/>
            <person name="Hermansen R.A."/>
            <person name="Hu H."/>
            <person name="Hunt B.G."/>
            <person name="Huylmans A.K."/>
            <person name="Khalil S.M."/>
            <person name="Mitchell R.D."/>
            <person name="Munoz-Torres M.C."/>
            <person name="Mustard J.A."/>
            <person name="Pan H."/>
            <person name="Reese J.T."/>
            <person name="Scharf M.E."/>
            <person name="Sun F."/>
            <person name="Vogel H."/>
            <person name="Xiao J."/>
            <person name="Yang W."/>
            <person name="Yang Z."/>
            <person name="Yang Z."/>
            <person name="Zhou J."/>
            <person name="Zhu J."/>
            <person name="Brent C.S."/>
            <person name="Elsik C.G."/>
            <person name="Goodisman M.A."/>
            <person name="Liberles D.A."/>
            <person name="Roe R.M."/>
            <person name="Vargo E.L."/>
            <person name="Vilcinskas A."/>
            <person name="Wang J."/>
            <person name="Bornberg-Bauer E."/>
            <person name="Korb J."/>
            <person name="Zhang G."/>
            <person name="Liebig J."/>
        </authorList>
    </citation>
    <scope>NUCLEOTIDE SEQUENCE [LARGE SCALE GENOMIC DNA]</scope>
    <source>
        <tissue evidence="12">Whole organism</tissue>
    </source>
</reference>
<dbReference type="InterPro" id="IPR030457">
    <property type="entry name" value="ELO_CS"/>
</dbReference>
<accession>A0A067QRA4</accession>
<dbReference type="OMA" id="LSMIVWN"/>
<keyword evidence="9 10" id="KW-0275">Fatty acid biosynthesis</keyword>
<evidence type="ECO:0000313" key="12">
    <source>
        <dbReference type="EMBL" id="KDR11198.1"/>
    </source>
</evidence>
<keyword evidence="2 10" id="KW-0444">Lipid biosynthesis</keyword>
<comment type="similarity">
    <text evidence="10">Belongs to the ELO family.</text>
</comment>
<evidence type="ECO:0000256" key="5">
    <source>
        <dbReference type="ARBA" id="ARBA00022832"/>
    </source>
</evidence>
<keyword evidence="6 10" id="KW-1133">Transmembrane helix</keyword>
<dbReference type="Pfam" id="PF01151">
    <property type="entry name" value="ELO"/>
    <property type="match status" value="1"/>
</dbReference>
<dbReference type="PANTHER" id="PTHR11157">
    <property type="entry name" value="FATTY ACID ACYL TRANSFERASE-RELATED"/>
    <property type="match status" value="1"/>
</dbReference>
<dbReference type="AlphaFoldDB" id="A0A067QRA4"/>
<proteinExistence type="inferred from homology"/>
<dbReference type="GO" id="GO:0034625">
    <property type="term" value="P:fatty acid elongation, monounsaturated fatty acid"/>
    <property type="evidence" value="ECO:0007669"/>
    <property type="project" value="TreeGrafter"/>
</dbReference>
<evidence type="ECO:0000256" key="9">
    <source>
        <dbReference type="ARBA" id="ARBA00023160"/>
    </source>
</evidence>
<comment type="catalytic activity">
    <reaction evidence="10">
        <text>a very-long-chain acyl-CoA + malonyl-CoA + H(+) = a very-long-chain 3-oxoacyl-CoA + CO2 + CoA</text>
        <dbReference type="Rhea" id="RHEA:32727"/>
        <dbReference type="ChEBI" id="CHEBI:15378"/>
        <dbReference type="ChEBI" id="CHEBI:16526"/>
        <dbReference type="ChEBI" id="CHEBI:57287"/>
        <dbReference type="ChEBI" id="CHEBI:57384"/>
        <dbReference type="ChEBI" id="CHEBI:90725"/>
        <dbReference type="ChEBI" id="CHEBI:90736"/>
        <dbReference type="EC" id="2.3.1.199"/>
    </reaction>
</comment>
<comment type="subcellular location">
    <subcellularLocation>
        <location evidence="1">Membrane</location>
        <topology evidence="1">Multi-pass membrane protein</topology>
    </subcellularLocation>
</comment>